<sequence>MACFETRLRRQALYPAGRGGAAGIARVVAHPRVGYWQGLRVMLLAVCLSSGLASAGEGDASQFNLAGQLERLTTRVHIAGEEPTTATLAERMATYRVPGVSIALLEDGAVVETLVVGHRDRAQRLPVTPETLFQAGSISKAVAVAGLLQQVETRGLDLDAPVNTLLERWQVPAHEWQQQEAVTLRRLASHSAGTTVPGFQGYAAGAAVPSLLQVLEGVAPANSAPVVVEQQPGQGYRYSGGGTTIIQLLLEDVSDEPFAALLQSQVLAPAGMSRSSFEQPLPGSLLANAALPYRADGKAVPGGPHIYPEQAAAGLWTTATDLLRFAAEIQQALKGESDRILSPRMAAAAVARQPGGLGLGFFLAPAQGTVTSFSHGGANAGYRAHLFASIAEGDGIAIMTNSDSGRQLIGEIMQAVAPHFGWQGFEPVVRVRASLDSAQLERLVGDYHSSRPVESTVQVRRSGDHLLLTVPDFLQEAAFLPESALSFFSFENISLTFETDETDRIIGLVLAGIHAERMAPEANRSVP</sequence>
<organism evidence="2 3">
    <name type="scientific">Kineobactrum salinum</name>
    <dbReference type="NCBI Taxonomy" id="2708301"/>
    <lineage>
        <taxon>Bacteria</taxon>
        <taxon>Pseudomonadati</taxon>
        <taxon>Pseudomonadota</taxon>
        <taxon>Gammaproteobacteria</taxon>
        <taxon>Cellvibrionales</taxon>
        <taxon>Halieaceae</taxon>
        <taxon>Kineobactrum</taxon>
    </lineage>
</organism>
<reference evidence="2 3" key="1">
    <citation type="submission" date="2020-02" db="EMBL/GenBank/DDBJ databases">
        <title>Genome sequencing for Kineobactrum sp. M2.</title>
        <authorList>
            <person name="Park S.-J."/>
        </authorList>
    </citation>
    <scope>NUCLEOTIDE SEQUENCE [LARGE SCALE GENOMIC DNA]</scope>
    <source>
        <strain evidence="2 3">M2</strain>
    </source>
</reference>
<evidence type="ECO:0000313" key="3">
    <source>
        <dbReference type="Proteomes" id="UP000477680"/>
    </source>
</evidence>
<dbReference type="PANTHER" id="PTHR46825">
    <property type="entry name" value="D-ALANYL-D-ALANINE-CARBOXYPEPTIDASE/ENDOPEPTIDASE AMPH"/>
    <property type="match status" value="1"/>
</dbReference>
<dbReference type="InterPro" id="IPR012338">
    <property type="entry name" value="Beta-lactam/transpept-like"/>
</dbReference>
<evidence type="ECO:0000259" key="1">
    <source>
        <dbReference type="Pfam" id="PF00144"/>
    </source>
</evidence>
<dbReference type="RefSeq" id="WP_163493783.1">
    <property type="nucleotide sequence ID" value="NZ_CP048711.1"/>
</dbReference>
<name>A0A6C0TYC3_9GAMM</name>
<dbReference type="EMBL" id="CP048711">
    <property type="protein sequence ID" value="QIB64533.1"/>
    <property type="molecule type" value="Genomic_DNA"/>
</dbReference>
<dbReference type="Gene3D" id="3.40.710.10">
    <property type="entry name" value="DD-peptidase/beta-lactamase superfamily"/>
    <property type="match status" value="1"/>
</dbReference>
<protein>
    <submittedName>
        <fullName evidence="2">Serine hydrolase</fullName>
    </submittedName>
</protein>
<accession>A0A6C0TYC3</accession>
<keyword evidence="3" id="KW-1185">Reference proteome</keyword>
<proteinExistence type="predicted"/>
<dbReference type="AlphaFoldDB" id="A0A6C0TYC3"/>
<dbReference type="Pfam" id="PF00144">
    <property type="entry name" value="Beta-lactamase"/>
    <property type="match status" value="1"/>
</dbReference>
<dbReference type="GO" id="GO:0016787">
    <property type="term" value="F:hydrolase activity"/>
    <property type="evidence" value="ECO:0007669"/>
    <property type="project" value="UniProtKB-KW"/>
</dbReference>
<dbReference type="InterPro" id="IPR050491">
    <property type="entry name" value="AmpC-like"/>
</dbReference>
<dbReference type="PANTHER" id="PTHR46825:SF12">
    <property type="entry name" value="PENICILLIN-BINDING PROTEIN 4"/>
    <property type="match status" value="1"/>
</dbReference>
<dbReference type="KEGG" id="kim:G3T16_03090"/>
<gene>
    <name evidence="2" type="ORF">G3T16_03090</name>
</gene>
<evidence type="ECO:0000313" key="2">
    <source>
        <dbReference type="EMBL" id="QIB64533.1"/>
    </source>
</evidence>
<keyword evidence="2" id="KW-0378">Hydrolase</keyword>
<dbReference type="InterPro" id="IPR001466">
    <property type="entry name" value="Beta-lactam-related"/>
</dbReference>
<dbReference type="SUPFAM" id="SSF56601">
    <property type="entry name" value="beta-lactamase/transpeptidase-like"/>
    <property type="match status" value="1"/>
</dbReference>
<feature type="domain" description="Beta-lactamase-related" evidence="1">
    <location>
        <begin position="86"/>
        <end position="405"/>
    </location>
</feature>
<dbReference type="Proteomes" id="UP000477680">
    <property type="component" value="Chromosome"/>
</dbReference>